<dbReference type="OMA" id="WICRMET"/>
<dbReference type="SUPFAM" id="SSF50978">
    <property type="entry name" value="WD40 repeat-like"/>
    <property type="match status" value="1"/>
</dbReference>
<name>A0A913Z388_PATMI</name>
<dbReference type="PROSITE" id="PS50181">
    <property type="entry name" value="FBOX"/>
    <property type="match status" value="1"/>
</dbReference>
<dbReference type="InterPro" id="IPR015943">
    <property type="entry name" value="WD40/YVTN_repeat-like_dom_sf"/>
</dbReference>
<dbReference type="Gene3D" id="1.20.1280.50">
    <property type="match status" value="1"/>
</dbReference>
<dbReference type="InterPro" id="IPR036047">
    <property type="entry name" value="F-box-like_dom_sf"/>
</dbReference>
<dbReference type="EnsemblMetazoa" id="XM_038189242.1">
    <property type="protein sequence ID" value="XP_038045170.1"/>
    <property type="gene ID" value="LOC119719723"/>
</dbReference>
<evidence type="ECO:0000313" key="4">
    <source>
        <dbReference type="EnsemblMetazoa" id="XP_038045170.1"/>
    </source>
</evidence>
<accession>A0A913Z388</accession>
<dbReference type="Pfam" id="PF12937">
    <property type="entry name" value="F-box-like"/>
    <property type="match status" value="1"/>
</dbReference>
<dbReference type="PANTHER" id="PTHR19848">
    <property type="entry name" value="WD40 REPEAT PROTEIN"/>
    <property type="match status" value="1"/>
</dbReference>
<dbReference type="Proteomes" id="UP000887568">
    <property type="component" value="Unplaced"/>
</dbReference>
<dbReference type="InterPro" id="IPR001810">
    <property type="entry name" value="F-box_dom"/>
</dbReference>
<evidence type="ECO:0000259" key="3">
    <source>
        <dbReference type="PROSITE" id="PS50181"/>
    </source>
</evidence>
<evidence type="ECO:0000256" key="1">
    <source>
        <dbReference type="ARBA" id="ARBA00022574"/>
    </source>
</evidence>
<keyword evidence="1" id="KW-0853">WD repeat</keyword>
<dbReference type="SMART" id="SM00256">
    <property type="entry name" value="FBOX"/>
    <property type="match status" value="1"/>
</dbReference>
<evidence type="ECO:0000313" key="5">
    <source>
        <dbReference type="Proteomes" id="UP000887568"/>
    </source>
</evidence>
<organism evidence="4 5">
    <name type="scientific">Patiria miniata</name>
    <name type="common">Bat star</name>
    <name type="synonym">Asterina miniata</name>
    <dbReference type="NCBI Taxonomy" id="46514"/>
    <lineage>
        <taxon>Eukaryota</taxon>
        <taxon>Metazoa</taxon>
        <taxon>Echinodermata</taxon>
        <taxon>Eleutherozoa</taxon>
        <taxon>Asterozoa</taxon>
        <taxon>Asteroidea</taxon>
        <taxon>Valvatacea</taxon>
        <taxon>Valvatida</taxon>
        <taxon>Asterinidae</taxon>
        <taxon>Patiria</taxon>
    </lineage>
</organism>
<dbReference type="RefSeq" id="XP_038045170.1">
    <property type="nucleotide sequence ID" value="XM_038189242.1"/>
</dbReference>
<dbReference type="InterPro" id="IPR036322">
    <property type="entry name" value="WD40_repeat_dom_sf"/>
</dbReference>
<keyword evidence="2" id="KW-0677">Repeat</keyword>
<dbReference type="AlphaFoldDB" id="A0A913Z388"/>
<dbReference type="PANTHER" id="PTHR19848:SF8">
    <property type="entry name" value="F-BOX AND WD REPEAT DOMAIN CONTAINING 7"/>
    <property type="match status" value="1"/>
</dbReference>
<proteinExistence type="predicted"/>
<evidence type="ECO:0000256" key="2">
    <source>
        <dbReference type="ARBA" id="ARBA00022737"/>
    </source>
</evidence>
<keyword evidence="5" id="KW-1185">Reference proteome</keyword>
<sequence>MNCCRWICRMETDASEADHRTFTYQLTDGVNLADLPQELKARIFRHLTATDLCRVALCNRILRETANDDDLWHRLCQSQGWERYGTMSDLCKEPPFKPTSKEHKTGEGGAPTFPVNAVVTGSDWPGLVDTCKWKEVYMKARHLEENWRNERFYTTLFDLSLINDKENVSSSNSDNYAYLQLILNIAVEGDCLVAGSWHRTLEVWDMCSKKRQHLIQLDISEDSEALKMKDGIVAAGCKDGKIRTFSAQTGEQLQVMSGHRLAVSQLFFDGKTIVSVAQKQPSLWGYDDSVDADSDIRVWSAANGASRYVLQSGHEATRLLHLDYKEKIVAGAYNDNIIRIWDARSGSCMQDIACGMNKLTSCHLGDSIVIGASKDFIVKIWELQSWECIKTFDVPLHRGIQLSSPYEQAKYMYSDGLLIAVTLHNGLYILNLNGERLLIDGRGTVQPLSLKGNKLLTWSSEDGWYGGLWLFYPMKSADGKAQGSSKTVQYVGQTHVACAWMSDTKMVYQGMYGFPTYVSVRHYW</sequence>
<reference evidence="4" key="1">
    <citation type="submission" date="2022-11" db="UniProtKB">
        <authorList>
            <consortium name="EnsemblMetazoa"/>
        </authorList>
    </citation>
    <scope>IDENTIFICATION</scope>
</reference>
<protein>
    <recommendedName>
        <fullName evidence="3">F-box domain-containing protein</fullName>
    </recommendedName>
</protein>
<dbReference type="Gene3D" id="2.130.10.10">
    <property type="entry name" value="YVTN repeat-like/Quinoprotein amine dehydrogenase"/>
    <property type="match status" value="1"/>
</dbReference>
<dbReference type="GeneID" id="119719723"/>
<dbReference type="OrthoDB" id="190105at2759"/>
<feature type="domain" description="F-box" evidence="3">
    <location>
        <begin position="29"/>
        <end position="75"/>
    </location>
</feature>
<dbReference type="SUPFAM" id="SSF81383">
    <property type="entry name" value="F-box domain"/>
    <property type="match status" value="1"/>
</dbReference>